<proteinExistence type="predicted"/>
<dbReference type="InterPro" id="IPR027417">
    <property type="entry name" value="P-loop_NTPase"/>
</dbReference>
<dbReference type="EMBL" id="CAAHFG010000001">
    <property type="protein sequence ID" value="VGO13488.1"/>
    <property type="molecule type" value="Genomic_DNA"/>
</dbReference>
<reference evidence="1 2" key="1">
    <citation type="submission" date="2019-04" db="EMBL/GenBank/DDBJ databases">
        <authorList>
            <person name="Van Vliet M D."/>
        </authorList>
    </citation>
    <scope>NUCLEOTIDE SEQUENCE [LARGE SCALE GENOMIC DNA]</scope>
    <source>
        <strain evidence="1 2">F1</strain>
    </source>
</reference>
<keyword evidence="2" id="KW-1185">Reference proteome</keyword>
<sequence>MKGLGSISASKALEFLDSEEVQCALASAFPGTQTREGKKAILNRGFWVFASGAVKEAKPPSTQVKLLHSLYSKLKEHLLTNEEYGDVLWMDLKNDPTREKTREHIHKKLADEASPLGRIVIAIVWTSKDYGYRLSVMPSAQVAQTIRSQKGPRPAEQLGIASDARERRMFQIQRSAPVVLHRSVIDKNVETALSGNLADILILPGGFQSGKSTWLLDFHQRNRRSSVYYPFCEDDTELQRESCLAESLAVQLTKFTGVSGAAKSVRGVDSCAKLGEFVAALGAKLDGLDVLVLLDGIDQSGDELLGRILTMIRQYLQGGKRPLRWILTVRSPSPAQLALCSLPCSSVVFSFDEESCVLEFIQSYFAVASYDCSSLEKVANEVYELSGSNILLMRRVAHDMLEAEDVE</sequence>
<evidence type="ECO:0008006" key="3">
    <source>
        <dbReference type="Google" id="ProtNLM"/>
    </source>
</evidence>
<dbReference type="SUPFAM" id="SSF52540">
    <property type="entry name" value="P-loop containing nucleoside triphosphate hydrolases"/>
    <property type="match status" value="1"/>
</dbReference>
<name>A0A6C2U0K1_PONDE</name>
<evidence type="ECO:0000313" key="2">
    <source>
        <dbReference type="Proteomes" id="UP000366872"/>
    </source>
</evidence>
<accession>A0A6C2U0K1</accession>
<dbReference type="RefSeq" id="WP_136079057.1">
    <property type="nucleotide sequence ID" value="NZ_CAAHFG010000001.1"/>
</dbReference>
<protein>
    <recommendedName>
        <fullName evidence="3">NACHT domain-containing protein</fullName>
    </recommendedName>
</protein>
<dbReference type="Proteomes" id="UP000366872">
    <property type="component" value="Unassembled WGS sequence"/>
</dbReference>
<gene>
    <name evidence="1" type="ORF">PDESU_02045</name>
</gene>
<dbReference type="AlphaFoldDB" id="A0A6C2U0K1"/>
<organism evidence="1 2">
    <name type="scientific">Pontiella desulfatans</name>
    <dbReference type="NCBI Taxonomy" id="2750659"/>
    <lineage>
        <taxon>Bacteria</taxon>
        <taxon>Pseudomonadati</taxon>
        <taxon>Kiritimatiellota</taxon>
        <taxon>Kiritimatiellia</taxon>
        <taxon>Kiritimatiellales</taxon>
        <taxon>Pontiellaceae</taxon>
        <taxon>Pontiella</taxon>
    </lineage>
</organism>
<evidence type="ECO:0000313" key="1">
    <source>
        <dbReference type="EMBL" id="VGO13488.1"/>
    </source>
</evidence>